<dbReference type="InterPro" id="IPR004013">
    <property type="entry name" value="PHP_dom"/>
</dbReference>
<dbReference type="PANTHER" id="PTHR21039:SF0">
    <property type="entry name" value="HISTIDINOL-PHOSPHATASE"/>
    <property type="match status" value="1"/>
</dbReference>
<dbReference type="EMBL" id="AP025285">
    <property type="protein sequence ID" value="BDC91434.1"/>
    <property type="molecule type" value="Genomic_DNA"/>
</dbReference>
<dbReference type="RefSeq" id="WP_265591436.1">
    <property type="nucleotide sequence ID" value="NZ_AP025285.1"/>
</dbReference>
<sequence>MLADFHVHSNFSDDSVYAPACVARDAYEQGIEALCFTDHVDYGVKPDAGETPWRYDPDNGKGVTNVDYARYFPALDALREQWAGKLSIVKGLEFGVQRHTVAAFEQALDQWGDRLDFVLLSIHQVGDHEFWNGDYQQGREQAQIHGAYYGEMLAVIDAFSGWDSLAHMDLICRYDPYGPYPFDATRDQVAAILEQLIAQDKALEVNTSSWRYRLDDLQPSTPLLKLYRDLGGTLLTLGSDSHKPEHLGAHLSDAQQALRDLGFESFVTYEHHVPTEHGLAE</sequence>
<dbReference type="Gene3D" id="3.20.20.140">
    <property type="entry name" value="Metal-dependent hydrolases"/>
    <property type="match status" value="1"/>
</dbReference>
<dbReference type="Proteomes" id="UP001431186">
    <property type="component" value="Chromosome"/>
</dbReference>
<evidence type="ECO:0000256" key="4">
    <source>
        <dbReference type="ARBA" id="ARBA00022605"/>
    </source>
</evidence>
<evidence type="ECO:0000256" key="6">
    <source>
        <dbReference type="ARBA" id="ARBA00023102"/>
    </source>
</evidence>
<dbReference type="GO" id="GO:0004401">
    <property type="term" value="F:histidinol-phosphatase activity"/>
    <property type="evidence" value="ECO:0007669"/>
    <property type="project" value="UniProtKB-UniRule"/>
</dbReference>
<keyword evidence="5 8" id="KW-0378">Hydrolase</keyword>
<evidence type="ECO:0000256" key="2">
    <source>
        <dbReference type="ARBA" id="ARBA00009152"/>
    </source>
</evidence>
<name>A0AAU9D4T1_9ACTN</name>
<keyword evidence="4 8" id="KW-0028">Amino-acid biosynthesis</keyword>
<evidence type="ECO:0000313" key="10">
    <source>
        <dbReference type="EMBL" id="BDC91434.1"/>
    </source>
</evidence>
<comment type="catalytic activity">
    <reaction evidence="7 8">
        <text>L-histidinol phosphate + H2O = L-histidinol + phosphate</text>
        <dbReference type="Rhea" id="RHEA:14465"/>
        <dbReference type="ChEBI" id="CHEBI:15377"/>
        <dbReference type="ChEBI" id="CHEBI:43474"/>
        <dbReference type="ChEBI" id="CHEBI:57699"/>
        <dbReference type="ChEBI" id="CHEBI:57980"/>
        <dbReference type="EC" id="3.1.3.15"/>
    </reaction>
</comment>
<dbReference type="EC" id="3.1.3.15" evidence="3 8"/>
<evidence type="ECO:0000256" key="5">
    <source>
        <dbReference type="ARBA" id="ARBA00022801"/>
    </source>
</evidence>
<protein>
    <recommendedName>
        <fullName evidence="3 8">Histidinol-phosphatase</fullName>
        <shortName evidence="8">HolPase</shortName>
        <ecNumber evidence="3 8">3.1.3.15</ecNumber>
    </recommendedName>
</protein>
<dbReference type="GO" id="GO:0005737">
    <property type="term" value="C:cytoplasm"/>
    <property type="evidence" value="ECO:0007669"/>
    <property type="project" value="TreeGrafter"/>
</dbReference>
<evidence type="ECO:0000256" key="1">
    <source>
        <dbReference type="ARBA" id="ARBA00004970"/>
    </source>
</evidence>
<dbReference type="InterPro" id="IPR010140">
    <property type="entry name" value="Histidinol_P_phosphatase_HisJ"/>
</dbReference>
<dbReference type="NCBIfam" id="TIGR01856">
    <property type="entry name" value="hisJ_fam"/>
    <property type="match status" value="1"/>
</dbReference>
<dbReference type="Pfam" id="PF02811">
    <property type="entry name" value="PHP"/>
    <property type="match status" value="1"/>
</dbReference>
<evidence type="ECO:0000256" key="8">
    <source>
        <dbReference type="RuleBase" id="RU366003"/>
    </source>
</evidence>
<feature type="domain" description="PHP" evidence="9">
    <location>
        <begin position="4"/>
        <end position="208"/>
    </location>
</feature>
<proteinExistence type="inferred from homology"/>
<gene>
    <name evidence="10" type="ORF">ATTO_13060</name>
</gene>
<evidence type="ECO:0000256" key="3">
    <source>
        <dbReference type="ARBA" id="ARBA00013085"/>
    </source>
</evidence>
<dbReference type="AlphaFoldDB" id="A0AAU9D4T1"/>
<evidence type="ECO:0000256" key="7">
    <source>
        <dbReference type="ARBA" id="ARBA00049158"/>
    </source>
</evidence>
<organism evidence="10 11">
    <name type="scientific">Leptogranulimonas caecicola</name>
    <dbReference type="NCBI Taxonomy" id="2894156"/>
    <lineage>
        <taxon>Bacteria</taxon>
        <taxon>Bacillati</taxon>
        <taxon>Actinomycetota</taxon>
        <taxon>Coriobacteriia</taxon>
        <taxon>Coriobacteriales</taxon>
        <taxon>Kribbibacteriaceae</taxon>
        <taxon>Leptogranulimonas</taxon>
    </lineage>
</organism>
<accession>A0AAU9D4T1</accession>
<comment type="similarity">
    <text evidence="2 8">Belongs to the PHP hydrolase family. HisK subfamily.</text>
</comment>
<evidence type="ECO:0000259" key="9">
    <source>
        <dbReference type="Pfam" id="PF02811"/>
    </source>
</evidence>
<reference evidence="10" key="1">
    <citation type="submission" date="2021-11" db="EMBL/GenBank/DDBJ databases">
        <title>Complete genome sequence of Atopobiaceae bacterium TOC12.</title>
        <authorList>
            <person name="Morinaga K."/>
            <person name="Kusada H."/>
            <person name="Tamaki H."/>
        </authorList>
    </citation>
    <scope>NUCLEOTIDE SEQUENCE</scope>
    <source>
        <strain evidence="10">TOC12</strain>
    </source>
</reference>
<comment type="pathway">
    <text evidence="1 8">Amino-acid biosynthesis; L-histidine biosynthesis; L-histidine from 5-phospho-alpha-D-ribose 1-diphosphate: step 8/9.</text>
</comment>
<dbReference type="SUPFAM" id="SSF89550">
    <property type="entry name" value="PHP domain-like"/>
    <property type="match status" value="1"/>
</dbReference>
<dbReference type="InterPro" id="IPR016195">
    <property type="entry name" value="Pol/histidinol_Pase-like"/>
</dbReference>
<keyword evidence="11" id="KW-1185">Reference proteome</keyword>
<dbReference type="KEGG" id="lcal:ATTO_13060"/>
<keyword evidence="6 8" id="KW-0368">Histidine biosynthesis</keyword>
<dbReference type="PANTHER" id="PTHR21039">
    <property type="entry name" value="HISTIDINOL PHOSPHATASE-RELATED"/>
    <property type="match status" value="1"/>
</dbReference>
<evidence type="ECO:0000313" key="11">
    <source>
        <dbReference type="Proteomes" id="UP001431186"/>
    </source>
</evidence>
<dbReference type="GO" id="GO:0000105">
    <property type="term" value="P:L-histidine biosynthetic process"/>
    <property type="evidence" value="ECO:0007669"/>
    <property type="project" value="UniProtKB-UniRule"/>
</dbReference>